<name>A0AB39Y6N1_9ACTN</name>
<sequence length="58" mass="5829">MAAAETRGSESDLWNPGPEGYLGRDVIPYGGTVVVETGIGKISVDTSALPVDPGGTAP</sequence>
<dbReference type="AlphaFoldDB" id="A0AB39Y6N1"/>
<reference evidence="2" key="1">
    <citation type="submission" date="2024-08" db="EMBL/GenBank/DDBJ databases">
        <authorList>
            <person name="Yu S.T."/>
        </authorList>
    </citation>
    <scope>NUCLEOTIDE SEQUENCE</scope>
    <source>
        <strain evidence="2">R33</strain>
    </source>
</reference>
<evidence type="ECO:0000256" key="1">
    <source>
        <dbReference type="SAM" id="MobiDB-lite"/>
    </source>
</evidence>
<organism evidence="2">
    <name type="scientific">Streptomyces sp. R33</name>
    <dbReference type="NCBI Taxonomy" id="3238629"/>
    <lineage>
        <taxon>Bacteria</taxon>
        <taxon>Bacillati</taxon>
        <taxon>Actinomycetota</taxon>
        <taxon>Actinomycetes</taxon>
        <taxon>Kitasatosporales</taxon>
        <taxon>Streptomycetaceae</taxon>
        <taxon>Streptomyces</taxon>
    </lineage>
</organism>
<evidence type="ECO:0000313" key="2">
    <source>
        <dbReference type="EMBL" id="XDV64731.1"/>
    </source>
</evidence>
<dbReference type="EMBL" id="CP165727">
    <property type="protein sequence ID" value="XDV64731.1"/>
    <property type="molecule type" value="Genomic_DNA"/>
</dbReference>
<proteinExistence type="predicted"/>
<accession>A0AB39Y6N1</accession>
<dbReference type="RefSeq" id="WP_159047319.1">
    <property type="nucleotide sequence ID" value="NZ_CP165727.1"/>
</dbReference>
<protein>
    <submittedName>
        <fullName evidence="2">Uncharacterized protein</fullName>
    </submittedName>
</protein>
<gene>
    <name evidence="2" type="ORF">AB5J51_18190</name>
</gene>
<feature type="region of interest" description="Disordered" evidence="1">
    <location>
        <begin position="1"/>
        <end position="21"/>
    </location>
</feature>